<keyword evidence="5" id="KW-1185">Reference proteome</keyword>
<sequence length="96" mass="10598">MNLLLFSLLLAPLCALSSRSVSSVVDNTDDNTTRESGSPFRGQEVYIYVLRCLPLLGLIVTFFIINVRAKAQRHTSAAPGNELTSAQRRGETQEEE</sequence>
<comment type="caution">
    <text evidence="4">The sequence shown here is derived from an EMBL/GenBank/DDBJ whole genome shotgun (WGS) entry which is preliminary data.</text>
</comment>
<feature type="signal peptide" evidence="3">
    <location>
        <begin position="1"/>
        <end position="15"/>
    </location>
</feature>
<evidence type="ECO:0000313" key="5">
    <source>
        <dbReference type="Proteomes" id="UP001331515"/>
    </source>
</evidence>
<feature type="region of interest" description="Disordered" evidence="1">
    <location>
        <begin position="72"/>
        <end position="96"/>
    </location>
</feature>
<accession>A0AAN8C0U6</accession>
<keyword evidence="3" id="KW-0732">Signal</keyword>
<protein>
    <submittedName>
        <fullName evidence="4">Uncharacterized protein</fullName>
    </submittedName>
</protein>
<keyword evidence="2" id="KW-1133">Transmembrane helix</keyword>
<dbReference type="AlphaFoldDB" id="A0AAN8C0U6"/>
<evidence type="ECO:0000313" key="4">
    <source>
        <dbReference type="EMBL" id="KAK5893805.1"/>
    </source>
</evidence>
<evidence type="ECO:0000256" key="2">
    <source>
        <dbReference type="SAM" id="Phobius"/>
    </source>
</evidence>
<name>A0AAN8C0U6_CHAGU</name>
<feature type="transmembrane region" description="Helical" evidence="2">
    <location>
        <begin position="46"/>
        <end position="65"/>
    </location>
</feature>
<reference evidence="4 5" key="1">
    <citation type="journal article" date="2023" name="Mol. Biol. Evol.">
        <title>Genomics of Secondarily Temperate Adaptation in the Only Non-Antarctic Icefish.</title>
        <authorList>
            <person name="Rivera-Colon A.G."/>
            <person name="Rayamajhi N."/>
            <person name="Minhas B.F."/>
            <person name="Madrigal G."/>
            <person name="Bilyk K.T."/>
            <person name="Yoon V."/>
            <person name="Hune M."/>
            <person name="Gregory S."/>
            <person name="Cheng C.H.C."/>
            <person name="Catchen J.M."/>
        </authorList>
    </citation>
    <scope>NUCLEOTIDE SEQUENCE [LARGE SCALE GENOMIC DNA]</scope>
    <source>
        <tissue evidence="4">White muscle</tissue>
    </source>
</reference>
<feature type="chain" id="PRO_5042830524" evidence="3">
    <location>
        <begin position="16"/>
        <end position="96"/>
    </location>
</feature>
<dbReference type="Proteomes" id="UP001331515">
    <property type="component" value="Unassembled WGS sequence"/>
</dbReference>
<keyword evidence="2" id="KW-0472">Membrane</keyword>
<evidence type="ECO:0000256" key="1">
    <source>
        <dbReference type="SAM" id="MobiDB-lite"/>
    </source>
</evidence>
<dbReference type="EMBL" id="JAURVH010001535">
    <property type="protein sequence ID" value="KAK5893805.1"/>
    <property type="molecule type" value="Genomic_DNA"/>
</dbReference>
<evidence type="ECO:0000256" key="3">
    <source>
        <dbReference type="SAM" id="SignalP"/>
    </source>
</evidence>
<gene>
    <name evidence="4" type="ORF">CgunFtcFv8_006642</name>
</gene>
<keyword evidence="2" id="KW-0812">Transmembrane</keyword>
<organism evidence="4 5">
    <name type="scientific">Champsocephalus gunnari</name>
    <name type="common">Mackerel icefish</name>
    <dbReference type="NCBI Taxonomy" id="52237"/>
    <lineage>
        <taxon>Eukaryota</taxon>
        <taxon>Metazoa</taxon>
        <taxon>Chordata</taxon>
        <taxon>Craniata</taxon>
        <taxon>Vertebrata</taxon>
        <taxon>Euteleostomi</taxon>
        <taxon>Actinopterygii</taxon>
        <taxon>Neopterygii</taxon>
        <taxon>Teleostei</taxon>
        <taxon>Neoteleostei</taxon>
        <taxon>Acanthomorphata</taxon>
        <taxon>Eupercaria</taxon>
        <taxon>Perciformes</taxon>
        <taxon>Notothenioidei</taxon>
        <taxon>Channichthyidae</taxon>
        <taxon>Champsocephalus</taxon>
    </lineage>
</organism>
<proteinExistence type="predicted"/>